<reference evidence="1" key="1">
    <citation type="submission" date="2021-11" db="EMBL/GenBank/DDBJ databases">
        <title>Halomonas sp., isolated from a coastal aquaculture zone in Dongshan Bay.</title>
        <authorList>
            <person name="Lin W."/>
        </authorList>
    </citation>
    <scope>NUCLEOTIDE SEQUENCE</scope>
    <source>
        <strain evidence="1">Yzlin-01</strain>
    </source>
</reference>
<dbReference type="RefSeq" id="WP_259034912.1">
    <property type="nucleotide sequence ID" value="NZ_JAJISC010000002.1"/>
</dbReference>
<dbReference type="EMBL" id="JAJISC010000002">
    <property type="protein sequence ID" value="MCS2608400.1"/>
    <property type="molecule type" value="Genomic_DNA"/>
</dbReference>
<keyword evidence="2" id="KW-1185">Reference proteome</keyword>
<dbReference type="Proteomes" id="UP001165542">
    <property type="component" value="Unassembled WGS sequence"/>
</dbReference>
<comment type="caution">
    <text evidence="1">The sequence shown here is derived from an EMBL/GenBank/DDBJ whole genome shotgun (WGS) entry which is preliminary data.</text>
</comment>
<proteinExistence type="predicted"/>
<gene>
    <name evidence="1" type="ORF">LLY24_03565</name>
</gene>
<accession>A0ABT2EA19</accession>
<name>A0ABT2EA19_9GAMM</name>
<protein>
    <submittedName>
        <fullName evidence="1">Uncharacterized protein</fullName>
    </submittedName>
</protein>
<evidence type="ECO:0000313" key="2">
    <source>
        <dbReference type="Proteomes" id="UP001165542"/>
    </source>
</evidence>
<organism evidence="1 2">
    <name type="scientific">Halomonas dongshanensis</name>
    <dbReference type="NCBI Taxonomy" id="2890835"/>
    <lineage>
        <taxon>Bacteria</taxon>
        <taxon>Pseudomonadati</taxon>
        <taxon>Pseudomonadota</taxon>
        <taxon>Gammaproteobacteria</taxon>
        <taxon>Oceanospirillales</taxon>
        <taxon>Halomonadaceae</taxon>
        <taxon>Halomonas</taxon>
    </lineage>
</organism>
<sequence>MHDAVAVPAVVGGSGSAVVVMHGFADASAQGVVAVGGLGRLTKFAGAGEAYQAVGAVVPHSQAVTVGGVFFDQVACTVIPVAGALMLSHAVIGDGLLAVEGVACGIHHVAVGLVAVLAAGEAAGGIVAIRYHFGLIALQGAEVHPA</sequence>
<evidence type="ECO:0000313" key="1">
    <source>
        <dbReference type="EMBL" id="MCS2608400.1"/>
    </source>
</evidence>